<protein>
    <recommendedName>
        <fullName evidence="4">Helix-turn-helix domain-containing protein</fullName>
    </recommendedName>
</protein>
<evidence type="ECO:0008006" key="4">
    <source>
        <dbReference type="Google" id="ProtNLM"/>
    </source>
</evidence>
<accession>A0ABT9Q7A8</accession>
<gene>
    <name evidence="2" type="ORF">J2853_001496</name>
</gene>
<proteinExistence type="predicted"/>
<evidence type="ECO:0000256" key="1">
    <source>
        <dbReference type="SAM" id="MobiDB-lite"/>
    </source>
</evidence>
<dbReference type="RefSeq" id="WP_307556211.1">
    <property type="nucleotide sequence ID" value="NZ_JAUSQU010000001.1"/>
</dbReference>
<name>A0ABT9Q7A8_9ACTN</name>
<dbReference type="Proteomes" id="UP001225356">
    <property type="component" value="Unassembled WGS sequence"/>
</dbReference>
<comment type="caution">
    <text evidence="2">The sequence shown here is derived from an EMBL/GenBank/DDBJ whole genome shotgun (WGS) entry which is preliminary data.</text>
</comment>
<organism evidence="2 3">
    <name type="scientific">Streptosporangium lutulentum</name>
    <dbReference type="NCBI Taxonomy" id="1461250"/>
    <lineage>
        <taxon>Bacteria</taxon>
        <taxon>Bacillati</taxon>
        <taxon>Actinomycetota</taxon>
        <taxon>Actinomycetes</taxon>
        <taxon>Streptosporangiales</taxon>
        <taxon>Streptosporangiaceae</taxon>
        <taxon>Streptosporangium</taxon>
    </lineage>
</organism>
<keyword evidence="3" id="KW-1185">Reference proteome</keyword>
<evidence type="ECO:0000313" key="2">
    <source>
        <dbReference type="EMBL" id="MDP9842285.1"/>
    </source>
</evidence>
<reference evidence="2 3" key="1">
    <citation type="submission" date="2023-07" db="EMBL/GenBank/DDBJ databases">
        <title>Sequencing the genomes of 1000 actinobacteria strains.</title>
        <authorList>
            <person name="Klenk H.-P."/>
        </authorList>
    </citation>
    <scope>NUCLEOTIDE SEQUENCE [LARGE SCALE GENOMIC DNA]</scope>
    <source>
        <strain evidence="2 3">DSM 46740</strain>
    </source>
</reference>
<feature type="compositionally biased region" description="Polar residues" evidence="1">
    <location>
        <begin position="125"/>
        <end position="140"/>
    </location>
</feature>
<feature type="region of interest" description="Disordered" evidence="1">
    <location>
        <begin position="97"/>
        <end position="150"/>
    </location>
</feature>
<evidence type="ECO:0000313" key="3">
    <source>
        <dbReference type="Proteomes" id="UP001225356"/>
    </source>
</evidence>
<sequence length="300" mass="32563">MTSIRRAELPSDNFTMISNTWFRDRKISMKAAGLRDWLASHKVGFKVSEKTIISAFTDGRESVRTAIRELESLGYLVRVRERLGGKFSTVEYILCDPPKAPTATTDGNPVDGESSAPRTGIPSLDVTSIDATNPKVSTNDGIPDDGFHAPLRRTTTQKTRTTKKTNDENPALDIAVGVDTARTERDAVTTPPAISQDFSRLAGDVLGKLPAHYRDAPAWLRSRMLTRIEKALHAGNSPAAVIAYAAKFAADPNFGAYEHLRQFADAVRKLTVDVSEGITCPGCGLDSRHPFCTANVAGGF</sequence>
<dbReference type="EMBL" id="JAUSQU010000001">
    <property type="protein sequence ID" value="MDP9842285.1"/>
    <property type="molecule type" value="Genomic_DNA"/>
</dbReference>